<dbReference type="SUPFAM" id="SSF51445">
    <property type="entry name" value="(Trans)glycosidases"/>
    <property type="match status" value="1"/>
</dbReference>
<dbReference type="InterPro" id="IPR024655">
    <property type="entry name" value="Asl1_glyco_hydro_catalytic"/>
</dbReference>
<dbReference type="Gene3D" id="3.20.20.80">
    <property type="entry name" value="Glycosidases"/>
    <property type="match status" value="1"/>
</dbReference>
<gene>
    <name evidence="2" type="ORF">AWB78_04221</name>
</gene>
<organism evidence="2 3">
    <name type="scientific">Caballeronia calidae</name>
    <dbReference type="NCBI Taxonomy" id="1777139"/>
    <lineage>
        <taxon>Bacteria</taxon>
        <taxon>Pseudomonadati</taxon>
        <taxon>Pseudomonadota</taxon>
        <taxon>Betaproteobacteria</taxon>
        <taxon>Burkholderiales</taxon>
        <taxon>Burkholderiaceae</taxon>
        <taxon>Caballeronia</taxon>
    </lineage>
</organism>
<dbReference type="AlphaFoldDB" id="A0A158CRW2"/>
<accession>A0A158CRW2</accession>
<feature type="domain" description="Asl1-like glycosyl hydrolase catalytic" evidence="1">
    <location>
        <begin position="329"/>
        <end position="416"/>
    </location>
</feature>
<proteinExistence type="predicted"/>
<protein>
    <recommendedName>
        <fullName evidence="1">Asl1-like glycosyl hydrolase catalytic domain-containing protein</fullName>
    </recommendedName>
</protein>
<dbReference type="EMBL" id="FCOX02000022">
    <property type="protein sequence ID" value="SAK84337.1"/>
    <property type="molecule type" value="Genomic_DNA"/>
</dbReference>
<evidence type="ECO:0000259" key="1">
    <source>
        <dbReference type="Pfam" id="PF11790"/>
    </source>
</evidence>
<evidence type="ECO:0000313" key="3">
    <source>
        <dbReference type="Proteomes" id="UP000071859"/>
    </source>
</evidence>
<reference evidence="2" key="1">
    <citation type="submission" date="2016-01" db="EMBL/GenBank/DDBJ databases">
        <authorList>
            <person name="Peeters C."/>
        </authorList>
    </citation>
    <scope>NUCLEOTIDE SEQUENCE</scope>
    <source>
        <strain evidence="2">LMG 29321</strain>
    </source>
</reference>
<comment type="caution">
    <text evidence="2">The sequence shown here is derived from an EMBL/GenBank/DDBJ whole genome shotgun (WGS) entry which is preliminary data.</text>
</comment>
<keyword evidence="3" id="KW-1185">Reference proteome</keyword>
<dbReference type="InterPro" id="IPR017853">
    <property type="entry name" value="GH"/>
</dbReference>
<dbReference type="RefSeq" id="WP_157697581.1">
    <property type="nucleotide sequence ID" value="NZ_FCOX02000022.1"/>
</dbReference>
<sequence length="479" mass="50603">MNRSNFPFRFTTVFPINRVNNQSSWAPKARLIAAAIAGGVLLSACGGGGDASDSSDTSAVQNATRRSYSAFTVSSPAANANVSGTVTVKGTAGSKWVSVAVYDSASGKQIGASVQPSNGQFSVSVDTSKLSAGSHTWQVVASSSQNGIRTTINLNVSVTQSTAAPSSSTKASVTGSLFYGINGHITQGGSYDNSSTEVQLAQLKDLGVKIYRNDVGDRTGAARLAAAAKTMAAGGVTLYPDIVMDMSFNDETSAYNFGYTLAQQTATEMHAPYYEIGNELELDALVGNVDGTRPTDYDNGRFVVARGAIRGMIAGVKSVDPQAKIVMGGLGWLHFAFDQMLMQGTQPDGTSGHPVVSWDVTAWHWYSDFGDIQNACGGTGCYNVLATLRDFGKPIWLTEYGVRPDMGSNSQVATYLTGNSMMSQYASIASTYGLESIQMYELYDDPDDGEGPYGVIQNDGKTQKAAYSAYKSFVASHPK</sequence>
<dbReference type="OrthoDB" id="9126494at2"/>
<dbReference type="Pfam" id="PF11790">
    <property type="entry name" value="Glyco_hydro_cc"/>
    <property type="match status" value="1"/>
</dbReference>
<dbReference type="Proteomes" id="UP000071859">
    <property type="component" value="Unassembled WGS sequence"/>
</dbReference>
<name>A0A158CRW2_9BURK</name>
<evidence type="ECO:0000313" key="2">
    <source>
        <dbReference type="EMBL" id="SAK84337.1"/>
    </source>
</evidence>